<dbReference type="Proteomes" id="UP000265520">
    <property type="component" value="Unassembled WGS sequence"/>
</dbReference>
<keyword evidence="3" id="KW-1185">Reference proteome</keyword>
<protein>
    <submittedName>
        <fullName evidence="2">Uncharacterized protein</fullName>
    </submittedName>
</protein>
<proteinExistence type="predicted"/>
<feature type="region of interest" description="Disordered" evidence="1">
    <location>
        <begin position="23"/>
        <end position="57"/>
    </location>
</feature>
<dbReference type="AlphaFoldDB" id="A0A392MAV0"/>
<evidence type="ECO:0000313" key="2">
    <source>
        <dbReference type="EMBL" id="MCH84411.1"/>
    </source>
</evidence>
<evidence type="ECO:0000313" key="3">
    <source>
        <dbReference type="Proteomes" id="UP000265520"/>
    </source>
</evidence>
<reference evidence="2 3" key="1">
    <citation type="journal article" date="2018" name="Front. Plant Sci.">
        <title>Red Clover (Trifolium pratense) and Zigzag Clover (T. medium) - A Picture of Genomic Similarities and Differences.</title>
        <authorList>
            <person name="Dluhosova J."/>
            <person name="Istvanek J."/>
            <person name="Nedelnik J."/>
            <person name="Repkova J."/>
        </authorList>
    </citation>
    <scope>NUCLEOTIDE SEQUENCE [LARGE SCALE GENOMIC DNA]</scope>
    <source>
        <strain evidence="3">cv. 10/8</strain>
        <tissue evidence="2">Leaf</tissue>
    </source>
</reference>
<gene>
    <name evidence="2" type="ORF">A2U01_0005243</name>
</gene>
<organism evidence="2 3">
    <name type="scientific">Trifolium medium</name>
    <dbReference type="NCBI Taxonomy" id="97028"/>
    <lineage>
        <taxon>Eukaryota</taxon>
        <taxon>Viridiplantae</taxon>
        <taxon>Streptophyta</taxon>
        <taxon>Embryophyta</taxon>
        <taxon>Tracheophyta</taxon>
        <taxon>Spermatophyta</taxon>
        <taxon>Magnoliopsida</taxon>
        <taxon>eudicotyledons</taxon>
        <taxon>Gunneridae</taxon>
        <taxon>Pentapetalae</taxon>
        <taxon>rosids</taxon>
        <taxon>fabids</taxon>
        <taxon>Fabales</taxon>
        <taxon>Fabaceae</taxon>
        <taxon>Papilionoideae</taxon>
        <taxon>50 kb inversion clade</taxon>
        <taxon>NPAAA clade</taxon>
        <taxon>Hologalegina</taxon>
        <taxon>IRL clade</taxon>
        <taxon>Trifolieae</taxon>
        <taxon>Trifolium</taxon>
    </lineage>
</organism>
<evidence type="ECO:0000256" key="1">
    <source>
        <dbReference type="SAM" id="MobiDB-lite"/>
    </source>
</evidence>
<dbReference type="EMBL" id="LXQA010006773">
    <property type="protein sequence ID" value="MCH84411.1"/>
    <property type="molecule type" value="Genomic_DNA"/>
</dbReference>
<sequence>MLRTAEQILKKGKGKTILMVKNGNEHKDKGQKKFKPSTSGLKPVGGVTKKDFPTHSEAPQNRVVAVSANRIVFHCCCASCGLHSSPPPSSSAIVPAPAFVRLGPNLFLHTPTAMKTPNPSKIAAIPQSQFWGRLLCNLGLTT</sequence>
<comment type="caution">
    <text evidence="2">The sequence shown here is derived from an EMBL/GenBank/DDBJ whole genome shotgun (WGS) entry which is preliminary data.</text>
</comment>
<name>A0A392MAV0_9FABA</name>
<accession>A0A392MAV0</accession>